<comment type="caution">
    <text evidence="2">The sequence shown here is derived from an EMBL/GenBank/DDBJ whole genome shotgun (WGS) entry which is preliminary data.</text>
</comment>
<evidence type="ECO:0000313" key="2">
    <source>
        <dbReference type="EMBL" id="CAG7837112.1"/>
    </source>
</evidence>
<dbReference type="AlphaFoldDB" id="A0A8J2LV34"/>
<accession>A0A8J2LV34</accession>
<keyword evidence="3" id="KW-1185">Reference proteome</keyword>
<reference evidence="2" key="1">
    <citation type="submission" date="2021-06" db="EMBL/GenBank/DDBJ databases">
        <authorList>
            <person name="Hodson N. C."/>
            <person name="Mongue J. A."/>
            <person name="Jaron S. K."/>
        </authorList>
    </citation>
    <scope>NUCLEOTIDE SEQUENCE</scope>
</reference>
<feature type="domain" description="NADPH-dependent FMN reductase-like" evidence="1">
    <location>
        <begin position="118"/>
        <end position="264"/>
    </location>
</feature>
<dbReference type="GO" id="GO:0010181">
    <property type="term" value="F:FMN binding"/>
    <property type="evidence" value="ECO:0007669"/>
    <property type="project" value="TreeGrafter"/>
</dbReference>
<evidence type="ECO:0000259" key="1">
    <source>
        <dbReference type="Pfam" id="PF03358"/>
    </source>
</evidence>
<dbReference type="Proteomes" id="UP000708208">
    <property type="component" value="Unassembled WGS sequence"/>
</dbReference>
<gene>
    <name evidence="2" type="ORF">AFUS01_LOCUS46274</name>
</gene>
<dbReference type="GO" id="GO:0016491">
    <property type="term" value="F:oxidoreductase activity"/>
    <property type="evidence" value="ECO:0007669"/>
    <property type="project" value="InterPro"/>
</dbReference>
<organism evidence="2 3">
    <name type="scientific">Allacma fusca</name>
    <dbReference type="NCBI Taxonomy" id="39272"/>
    <lineage>
        <taxon>Eukaryota</taxon>
        <taxon>Metazoa</taxon>
        <taxon>Ecdysozoa</taxon>
        <taxon>Arthropoda</taxon>
        <taxon>Hexapoda</taxon>
        <taxon>Collembola</taxon>
        <taxon>Symphypleona</taxon>
        <taxon>Sminthuridae</taxon>
        <taxon>Allacma</taxon>
    </lineage>
</organism>
<evidence type="ECO:0000313" key="3">
    <source>
        <dbReference type="Proteomes" id="UP000708208"/>
    </source>
</evidence>
<dbReference type="GO" id="GO:0005829">
    <property type="term" value="C:cytosol"/>
    <property type="evidence" value="ECO:0007669"/>
    <property type="project" value="TreeGrafter"/>
</dbReference>
<name>A0A8J2LV34_9HEXA</name>
<dbReference type="InterPro" id="IPR005025">
    <property type="entry name" value="FMN_Rdtase-like_dom"/>
</dbReference>
<dbReference type="PANTHER" id="PTHR30543">
    <property type="entry name" value="CHROMATE REDUCTASE"/>
    <property type="match status" value="1"/>
</dbReference>
<dbReference type="InterPro" id="IPR050712">
    <property type="entry name" value="NAD(P)H-dep_reductase"/>
</dbReference>
<dbReference type="EMBL" id="CAJVCH010571290">
    <property type="protein sequence ID" value="CAG7837112.1"/>
    <property type="molecule type" value="Genomic_DNA"/>
</dbReference>
<sequence length="313" mass="34070">MIWKSVLFSLSTRPSVARALLQPTRSYVTVAIHVNCTAANSRGTNLVNFTHPKSTERFPREGTGLEQARKYSCMSLGSRSTVPSPSAPTPVTVTLGGVTGRIICTEAMSTSVKKDKLKIVIFYGSSRPGRMVERVGTYVKNQVESQGMEAIILDPEALPMEILKVPLHFFPSPEKAPEWLRENDAKIRGADGFLILSAEYNCGIPPALSNLIDHFPPASYRHRPVGIVTYSMGSLGGVRAGIILRPKVSDIGMVAIPTAVMIPAVQNAFSADGQCLEERVAGNITKIVQELEWYSTAIKNQRAVKEPLPGPMH</sequence>
<dbReference type="PANTHER" id="PTHR30543:SF21">
    <property type="entry name" value="NAD(P)H-DEPENDENT FMN REDUCTASE LOT6"/>
    <property type="match status" value="1"/>
</dbReference>
<dbReference type="OrthoDB" id="68575at2759"/>
<protein>
    <recommendedName>
        <fullName evidence="1">NADPH-dependent FMN reductase-like domain-containing protein</fullName>
    </recommendedName>
</protein>
<proteinExistence type="predicted"/>
<dbReference type="Pfam" id="PF03358">
    <property type="entry name" value="FMN_red"/>
    <property type="match status" value="1"/>
</dbReference>